<evidence type="ECO:0000313" key="2">
    <source>
        <dbReference type="Proteomes" id="UP000637061"/>
    </source>
</evidence>
<organism evidence="1 2">
    <name type="scientific">Pseudomonas putida</name>
    <name type="common">Arthrobacter siderocapsulatus</name>
    <dbReference type="NCBI Taxonomy" id="303"/>
    <lineage>
        <taxon>Bacteria</taxon>
        <taxon>Pseudomonadati</taxon>
        <taxon>Pseudomonadota</taxon>
        <taxon>Gammaproteobacteria</taxon>
        <taxon>Pseudomonadales</taxon>
        <taxon>Pseudomonadaceae</taxon>
        <taxon>Pseudomonas</taxon>
    </lineage>
</organism>
<gene>
    <name evidence="1" type="ORF">JEU22_03895</name>
</gene>
<dbReference type="RefSeq" id="WP_198746662.1">
    <property type="nucleotide sequence ID" value="NZ_JAEHTE010000002.1"/>
</dbReference>
<evidence type="ECO:0000313" key="1">
    <source>
        <dbReference type="EMBL" id="MBI6883047.1"/>
    </source>
</evidence>
<sequence>MVERKNLHDALQYLKVAASQLDNQGITSYCQQICGGGMCGTGPICQEGIDPETEMPSVLIGRLK</sequence>
<dbReference type="EMBL" id="JAEHTE010000002">
    <property type="protein sequence ID" value="MBI6883047.1"/>
    <property type="molecule type" value="Genomic_DNA"/>
</dbReference>
<proteinExistence type="predicted"/>
<dbReference type="AlphaFoldDB" id="A0A8I1EBM2"/>
<dbReference type="Proteomes" id="UP000637061">
    <property type="component" value="Unassembled WGS sequence"/>
</dbReference>
<accession>A0A8I1EBM2</accession>
<reference evidence="1" key="1">
    <citation type="submission" date="2020-12" db="EMBL/GenBank/DDBJ databases">
        <title>Enhanced detection system for hospital associated transmission using whole genome sequencing surveillance.</title>
        <authorList>
            <person name="Harrison L.H."/>
            <person name="Van Tyne D."/>
            <person name="Marsh J.W."/>
            <person name="Griffith M.P."/>
            <person name="Snyder D.J."/>
            <person name="Cooper V.S."/>
            <person name="Mustapha M."/>
        </authorList>
    </citation>
    <scope>NUCLEOTIDE SEQUENCE</scope>
    <source>
        <strain evidence="1">PSB00042</strain>
    </source>
</reference>
<comment type="caution">
    <text evidence="1">The sequence shown here is derived from an EMBL/GenBank/DDBJ whole genome shotgun (WGS) entry which is preliminary data.</text>
</comment>
<name>A0A8I1EBM2_PSEPU</name>
<protein>
    <submittedName>
        <fullName evidence="1">Uncharacterized protein</fullName>
    </submittedName>
</protein>